<feature type="transmembrane region" description="Helical" evidence="5">
    <location>
        <begin position="50"/>
        <end position="76"/>
    </location>
</feature>
<evidence type="ECO:0000256" key="3">
    <source>
        <dbReference type="ARBA" id="ARBA00022989"/>
    </source>
</evidence>
<gene>
    <name evidence="7" type="ORF">GND95_09600</name>
</gene>
<feature type="domain" description="Peptidase S54 rhomboid" evidence="6">
    <location>
        <begin position="52"/>
        <end position="181"/>
    </location>
</feature>
<keyword evidence="4 5" id="KW-0472">Membrane</keyword>
<dbReference type="InterPro" id="IPR022764">
    <property type="entry name" value="Peptidase_S54_rhomboid_dom"/>
</dbReference>
<evidence type="ECO:0000313" key="7">
    <source>
        <dbReference type="EMBL" id="KAE9633481.1"/>
    </source>
</evidence>
<dbReference type="GO" id="GO:0004252">
    <property type="term" value="F:serine-type endopeptidase activity"/>
    <property type="evidence" value="ECO:0007669"/>
    <property type="project" value="InterPro"/>
</dbReference>
<dbReference type="SUPFAM" id="SSF144091">
    <property type="entry name" value="Rhomboid-like"/>
    <property type="match status" value="1"/>
</dbReference>
<dbReference type="Proteomes" id="UP000483018">
    <property type="component" value="Unassembled WGS sequence"/>
</dbReference>
<feature type="transmembrane region" description="Helical" evidence="5">
    <location>
        <begin position="139"/>
        <end position="159"/>
    </location>
</feature>
<dbReference type="AlphaFoldDB" id="A0A7C8LGG0"/>
<dbReference type="Gene3D" id="1.20.1540.10">
    <property type="entry name" value="Rhomboid-like"/>
    <property type="match status" value="1"/>
</dbReference>
<dbReference type="Pfam" id="PF01694">
    <property type="entry name" value="Rhomboid"/>
    <property type="match status" value="1"/>
</dbReference>
<evidence type="ECO:0000256" key="4">
    <source>
        <dbReference type="ARBA" id="ARBA00023136"/>
    </source>
</evidence>
<feature type="transmembrane region" description="Helical" evidence="5">
    <location>
        <begin position="165"/>
        <end position="182"/>
    </location>
</feature>
<name>A0A7C8LGG0_9FIRM</name>
<evidence type="ECO:0000256" key="2">
    <source>
        <dbReference type="ARBA" id="ARBA00022692"/>
    </source>
</evidence>
<accession>A0A7C8LGG0</accession>
<keyword evidence="8" id="KW-1185">Reference proteome</keyword>
<keyword evidence="3 5" id="KW-1133">Transmembrane helix</keyword>
<keyword evidence="7" id="KW-0645">Protease</keyword>
<dbReference type="RefSeq" id="WP_158740789.1">
    <property type="nucleotide sequence ID" value="NZ_JAFBEP010000009.1"/>
</dbReference>
<reference evidence="7 8" key="1">
    <citation type="submission" date="2019-12" db="EMBL/GenBank/DDBJ databases">
        <title>Defluviitalea raffinosedens, isolated from a biogas fermenter, genome sequencing and characterization.</title>
        <authorList>
            <person name="Rettenmaier R."/>
            <person name="Schneider M."/>
            <person name="Neuhaus K."/>
            <person name="Liebl W."/>
            <person name="Zverlov V."/>
        </authorList>
    </citation>
    <scope>NUCLEOTIDE SEQUENCE [LARGE SCALE GENOMIC DNA]</scope>
    <source>
        <strain evidence="7 8">249c-K6</strain>
    </source>
</reference>
<evidence type="ECO:0000256" key="1">
    <source>
        <dbReference type="ARBA" id="ARBA00004141"/>
    </source>
</evidence>
<evidence type="ECO:0000313" key="8">
    <source>
        <dbReference type="Proteomes" id="UP000483018"/>
    </source>
</evidence>
<feature type="transmembrane region" description="Helical" evidence="5">
    <location>
        <begin position="114"/>
        <end position="132"/>
    </location>
</feature>
<dbReference type="PANTHER" id="PTHR43066">
    <property type="entry name" value="RHOMBOID-RELATED PROTEIN"/>
    <property type="match status" value="1"/>
</dbReference>
<proteinExistence type="predicted"/>
<evidence type="ECO:0000256" key="5">
    <source>
        <dbReference type="SAM" id="Phobius"/>
    </source>
</evidence>
<sequence length="187" mass="21011">MIKKIHYNAPVILTLTFLALLAYLLGEWTKNSTTMLFFSVYRSSLKDPLFYIRIFGHVLGHASWEHYMNNFLLILLIGPMLEEKYGSLNMLIMITFTAFVTGVINILFFDTALLGASGVVFMLILLSSFANIKKGTIPLTLIIVVIIFMGREIISGLLYKDSISQLTHIVGGFCGGIFGYKINRTKI</sequence>
<dbReference type="OrthoDB" id="5419261at2"/>
<evidence type="ECO:0000259" key="6">
    <source>
        <dbReference type="Pfam" id="PF01694"/>
    </source>
</evidence>
<dbReference type="InterPro" id="IPR035952">
    <property type="entry name" value="Rhomboid-like_sf"/>
</dbReference>
<dbReference type="EMBL" id="WSLF01000008">
    <property type="protein sequence ID" value="KAE9633481.1"/>
    <property type="molecule type" value="Genomic_DNA"/>
</dbReference>
<dbReference type="GO" id="GO:0016020">
    <property type="term" value="C:membrane"/>
    <property type="evidence" value="ECO:0007669"/>
    <property type="project" value="UniProtKB-SubCell"/>
</dbReference>
<organism evidence="7 8">
    <name type="scientific">Defluviitalea raffinosedens</name>
    <dbReference type="NCBI Taxonomy" id="1450156"/>
    <lineage>
        <taxon>Bacteria</taxon>
        <taxon>Bacillati</taxon>
        <taxon>Bacillota</taxon>
        <taxon>Clostridia</taxon>
        <taxon>Lachnospirales</taxon>
        <taxon>Defluviitaleaceae</taxon>
        <taxon>Defluviitalea</taxon>
    </lineage>
</organism>
<dbReference type="GO" id="GO:0006508">
    <property type="term" value="P:proteolysis"/>
    <property type="evidence" value="ECO:0007669"/>
    <property type="project" value="UniProtKB-KW"/>
</dbReference>
<keyword evidence="7" id="KW-0378">Hydrolase</keyword>
<feature type="transmembrane region" description="Helical" evidence="5">
    <location>
        <begin position="88"/>
        <end position="108"/>
    </location>
</feature>
<protein>
    <submittedName>
        <fullName evidence="7">Rhomboid family intramembrane serine protease</fullName>
    </submittedName>
</protein>
<keyword evidence="2 5" id="KW-0812">Transmembrane</keyword>
<comment type="subcellular location">
    <subcellularLocation>
        <location evidence="1">Membrane</location>
        <topology evidence="1">Multi-pass membrane protein</topology>
    </subcellularLocation>
</comment>
<comment type="caution">
    <text evidence="7">The sequence shown here is derived from an EMBL/GenBank/DDBJ whole genome shotgun (WGS) entry which is preliminary data.</text>
</comment>